<dbReference type="Gene3D" id="3.40.390.10">
    <property type="entry name" value="Collagenase (Catalytic Domain)"/>
    <property type="match status" value="1"/>
</dbReference>
<proteinExistence type="predicted"/>
<evidence type="ECO:0000313" key="2">
    <source>
        <dbReference type="Proteomes" id="UP000178509"/>
    </source>
</evidence>
<dbReference type="Proteomes" id="UP000178509">
    <property type="component" value="Unassembled WGS sequence"/>
</dbReference>
<sequence>MLNNPFGWSACGLEFIYTNKKHRANIKIFIQNNNFVFSQKTISITRYFFFFPKTAIIKVLEPASFKNSSDFFTTINHEIGHALFHLSNMKAFINQHSKKPESLMYKYIVEKQDSMPSKVLIDIVKQHLAHQKTAPTAVFNFSKNPLYNL</sequence>
<accession>A0A1G2HLG5</accession>
<dbReference type="SUPFAM" id="SSF55486">
    <property type="entry name" value="Metalloproteases ('zincins'), catalytic domain"/>
    <property type="match status" value="1"/>
</dbReference>
<dbReference type="GO" id="GO:0008237">
    <property type="term" value="F:metallopeptidase activity"/>
    <property type="evidence" value="ECO:0007669"/>
    <property type="project" value="InterPro"/>
</dbReference>
<dbReference type="InterPro" id="IPR024079">
    <property type="entry name" value="MetalloPept_cat_dom_sf"/>
</dbReference>
<name>A0A1G2HLG5_9BACT</name>
<dbReference type="AlphaFoldDB" id="A0A1G2HLG5"/>
<organism evidence="1 2">
    <name type="scientific">Candidatus Spechtbacteria bacterium RIFCSPLOWO2_02_FULL_38_8</name>
    <dbReference type="NCBI Taxonomy" id="1802164"/>
    <lineage>
        <taxon>Bacteria</taxon>
        <taxon>Candidatus Spechtiibacteriota</taxon>
    </lineage>
</organism>
<protein>
    <submittedName>
        <fullName evidence="1">Uncharacterized protein</fullName>
    </submittedName>
</protein>
<reference evidence="1 2" key="1">
    <citation type="journal article" date="2016" name="Nat. Commun.">
        <title>Thousands of microbial genomes shed light on interconnected biogeochemical processes in an aquifer system.</title>
        <authorList>
            <person name="Anantharaman K."/>
            <person name="Brown C.T."/>
            <person name="Hug L.A."/>
            <person name="Sharon I."/>
            <person name="Castelle C.J."/>
            <person name="Probst A.J."/>
            <person name="Thomas B.C."/>
            <person name="Singh A."/>
            <person name="Wilkins M.J."/>
            <person name="Karaoz U."/>
            <person name="Brodie E.L."/>
            <person name="Williams K.H."/>
            <person name="Hubbard S.S."/>
            <person name="Banfield J.F."/>
        </authorList>
    </citation>
    <scope>NUCLEOTIDE SEQUENCE [LARGE SCALE GENOMIC DNA]</scope>
</reference>
<evidence type="ECO:0000313" key="1">
    <source>
        <dbReference type="EMBL" id="OGZ62748.1"/>
    </source>
</evidence>
<comment type="caution">
    <text evidence="1">The sequence shown here is derived from an EMBL/GenBank/DDBJ whole genome shotgun (WGS) entry which is preliminary data.</text>
</comment>
<gene>
    <name evidence="1" type="ORF">A3H51_00535</name>
</gene>
<dbReference type="EMBL" id="MHOJ01000011">
    <property type="protein sequence ID" value="OGZ62748.1"/>
    <property type="molecule type" value="Genomic_DNA"/>
</dbReference>